<dbReference type="Proteomes" id="UP001177003">
    <property type="component" value="Chromosome 7"/>
</dbReference>
<proteinExistence type="predicted"/>
<accession>A0AA35ZKE1</accession>
<sequence>MPKPFYELSPNVDVVKGPYAPDSLIIIQANNMAFSDEISQQFTNSRIEDFIDYVKSFPIRYAFCNFQCSFYPKQVCEFYYSCSSDSDDQTITRTIVDVQYRVTINMESFQTALHLPQLENYFETPSEEKCKSVHERLRYNFNLQDASHDSYKYTICRCFGVGWKYLTGVIGNCLGHKIGSLDELNFFEQRILFSVVYIKRLDFAQLFLDPVIDCIIGNKKLAPYPCWLGLILARDEGYFENHGISIPIHAFS</sequence>
<reference evidence="1" key="1">
    <citation type="submission" date="2023-04" db="EMBL/GenBank/DDBJ databases">
        <authorList>
            <person name="Vijverberg K."/>
            <person name="Xiong W."/>
            <person name="Schranz E."/>
        </authorList>
    </citation>
    <scope>NUCLEOTIDE SEQUENCE</scope>
</reference>
<keyword evidence="2" id="KW-1185">Reference proteome</keyword>
<evidence type="ECO:0000313" key="2">
    <source>
        <dbReference type="Proteomes" id="UP001177003"/>
    </source>
</evidence>
<gene>
    <name evidence="1" type="ORF">LSALG_LOCUS32530</name>
</gene>
<organism evidence="1 2">
    <name type="scientific">Lactuca saligna</name>
    <name type="common">Willowleaf lettuce</name>
    <dbReference type="NCBI Taxonomy" id="75948"/>
    <lineage>
        <taxon>Eukaryota</taxon>
        <taxon>Viridiplantae</taxon>
        <taxon>Streptophyta</taxon>
        <taxon>Embryophyta</taxon>
        <taxon>Tracheophyta</taxon>
        <taxon>Spermatophyta</taxon>
        <taxon>Magnoliopsida</taxon>
        <taxon>eudicotyledons</taxon>
        <taxon>Gunneridae</taxon>
        <taxon>Pentapetalae</taxon>
        <taxon>asterids</taxon>
        <taxon>campanulids</taxon>
        <taxon>Asterales</taxon>
        <taxon>Asteraceae</taxon>
        <taxon>Cichorioideae</taxon>
        <taxon>Cichorieae</taxon>
        <taxon>Lactucinae</taxon>
        <taxon>Lactuca</taxon>
    </lineage>
</organism>
<name>A0AA35ZKE1_LACSI</name>
<dbReference type="AlphaFoldDB" id="A0AA35ZKE1"/>
<evidence type="ECO:0000313" key="1">
    <source>
        <dbReference type="EMBL" id="CAI9293507.1"/>
    </source>
</evidence>
<protein>
    <submittedName>
        <fullName evidence="1">Uncharacterized protein</fullName>
    </submittedName>
</protein>
<dbReference type="EMBL" id="OX465083">
    <property type="protein sequence ID" value="CAI9293507.1"/>
    <property type="molecule type" value="Genomic_DNA"/>
</dbReference>